<evidence type="ECO:0000313" key="3">
    <source>
        <dbReference type="Proteomes" id="UP000509346"/>
    </source>
</evidence>
<gene>
    <name evidence="2" type="ORF">HZS54_24990</name>
</gene>
<name>A0A7D5PEH9_9EURY</name>
<dbReference type="RefSeq" id="WP_179919776.1">
    <property type="nucleotide sequence ID" value="NZ_CP058909.1"/>
</dbReference>
<evidence type="ECO:0000313" key="2">
    <source>
        <dbReference type="EMBL" id="QLH84698.1"/>
    </source>
</evidence>
<dbReference type="GeneID" id="56085921"/>
<keyword evidence="3" id="KW-1185">Reference proteome</keyword>
<dbReference type="Proteomes" id="UP000509346">
    <property type="component" value="Chromosome"/>
</dbReference>
<dbReference type="EMBL" id="CP058909">
    <property type="protein sequence ID" value="QLH84698.1"/>
    <property type="molecule type" value="Genomic_DNA"/>
</dbReference>
<feature type="domain" description="DUF7838" evidence="1">
    <location>
        <begin position="1"/>
        <end position="54"/>
    </location>
</feature>
<dbReference type="InterPro" id="IPR057160">
    <property type="entry name" value="DUF7838"/>
</dbReference>
<protein>
    <recommendedName>
        <fullName evidence="1">DUF7838 domain-containing protein</fullName>
    </recommendedName>
</protein>
<dbReference type="Pfam" id="PF25208">
    <property type="entry name" value="DUF7838"/>
    <property type="match status" value="1"/>
</dbReference>
<reference evidence="2 3" key="1">
    <citation type="submission" date="2020-07" db="EMBL/GenBank/DDBJ databases">
        <title>Halosimplex litoreum sp. nov. and Halosimplex rubrum sp. nov., isolated from different salt environments.</title>
        <authorList>
            <person name="Cui H."/>
        </authorList>
    </citation>
    <scope>NUCLEOTIDE SEQUENCE [LARGE SCALE GENOMIC DNA]</scope>
    <source>
        <strain evidence="2 3">R2</strain>
    </source>
</reference>
<organism evidence="2 3">
    <name type="scientific">Halosimplex pelagicum</name>
    <dbReference type="NCBI Taxonomy" id="869886"/>
    <lineage>
        <taxon>Archaea</taxon>
        <taxon>Methanobacteriati</taxon>
        <taxon>Methanobacteriota</taxon>
        <taxon>Stenosarchaea group</taxon>
        <taxon>Halobacteria</taxon>
        <taxon>Halobacteriales</taxon>
        <taxon>Haloarculaceae</taxon>
        <taxon>Halosimplex</taxon>
    </lineage>
</organism>
<evidence type="ECO:0000259" key="1">
    <source>
        <dbReference type="Pfam" id="PF25208"/>
    </source>
</evidence>
<accession>A0A7D5PEH9</accession>
<dbReference type="KEGG" id="hpel:HZS54_24990"/>
<proteinExistence type="predicted"/>
<dbReference type="OrthoDB" id="280204at2157"/>
<sequence length="57" mass="6576">MSEVLTHECPGCESEQEFYQAASMQVHIGEKVKWHCWECDYGFVRIDHTVDTSETPA</sequence>
<dbReference type="AlphaFoldDB" id="A0A7D5PEH9"/>